<keyword evidence="3" id="KW-1185">Reference proteome</keyword>
<feature type="transmembrane region" description="Helical" evidence="1">
    <location>
        <begin position="282"/>
        <end position="305"/>
    </location>
</feature>
<sequence length="394" mass="44890">ASICCGEFRQMVCNGETDLNDLCVEKCIDLMEGEPFACVDFHCPLHEVYLLRATRHRIPTGAAPSPFPLLPLPRLRAPSPSPSAPPSPPPPPLCTLPPLPLPSTLPSLTPNTRTHKLWMALYVLLIVTPIRLFLGVLFRSGGTSRVLEHWDTGLGKKVSKYMGNSFVMLLERGIFIFYTLIFDQQRLSRAISYYLQPLLVLLDQIPLLLAKLMRPLVKGCRLLYAIAWLLFKIWVMKTEPRKALQELELKWYLNEDRLLRQGRGENVLQQVRHEMDSLVTQLAYLLLLAAWAAVIFVLLVYGSLIRDSMGSSTETDVIQAWLLALLADVLVLQVLKSMTIKRWFRAVMLWIQPQGSEEERLALWFEEYMNAKLPSAYTSRLSDDEQDDADFEEP</sequence>
<organism evidence="2 3">
    <name type="scientific">Cymbomonas tetramitiformis</name>
    <dbReference type="NCBI Taxonomy" id="36881"/>
    <lineage>
        <taxon>Eukaryota</taxon>
        <taxon>Viridiplantae</taxon>
        <taxon>Chlorophyta</taxon>
        <taxon>Pyramimonadophyceae</taxon>
        <taxon>Pyramimonadales</taxon>
        <taxon>Pyramimonadaceae</taxon>
        <taxon>Cymbomonas</taxon>
    </lineage>
</organism>
<dbReference type="Proteomes" id="UP001190700">
    <property type="component" value="Unassembled WGS sequence"/>
</dbReference>
<feature type="non-terminal residue" evidence="2">
    <location>
        <position position="1"/>
    </location>
</feature>
<name>A0AAE0GAV0_9CHLO</name>
<evidence type="ECO:0000313" key="2">
    <source>
        <dbReference type="EMBL" id="KAK3274674.1"/>
    </source>
</evidence>
<feature type="transmembrane region" description="Helical" evidence="1">
    <location>
        <begin position="317"/>
        <end position="335"/>
    </location>
</feature>
<keyword evidence="1" id="KW-0812">Transmembrane</keyword>
<feature type="transmembrane region" description="Helical" evidence="1">
    <location>
        <begin position="117"/>
        <end position="141"/>
    </location>
</feature>
<feature type="transmembrane region" description="Helical" evidence="1">
    <location>
        <begin position="161"/>
        <end position="181"/>
    </location>
</feature>
<evidence type="ECO:0000313" key="3">
    <source>
        <dbReference type="Proteomes" id="UP001190700"/>
    </source>
</evidence>
<proteinExistence type="predicted"/>
<accession>A0AAE0GAV0</accession>
<comment type="caution">
    <text evidence="2">The sequence shown here is derived from an EMBL/GenBank/DDBJ whole genome shotgun (WGS) entry which is preliminary data.</text>
</comment>
<gene>
    <name evidence="2" type="ORF">CYMTET_17150</name>
</gene>
<reference evidence="2 3" key="1">
    <citation type="journal article" date="2015" name="Genome Biol. Evol.">
        <title>Comparative Genomics of a Bacterivorous Green Alga Reveals Evolutionary Causalities and Consequences of Phago-Mixotrophic Mode of Nutrition.</title>
        <authorList>
            <person name="Burns J.A."/>
            <person name="Paasch A."/>
            <person name="Narechania A."/>
            <person name="Kim E."/>
        </authorList>
    </citation>
    <scope>NUCLEOTIDE SEQUENCE [LARGE SCALE GENOMIC DNA]</scope>
    <source>
        <strain evidence="2 3">PLY_AMNH</strain>
    </source>
</reference>
<keyword evidence="1" id="KW-1133">Transmembrane helix</keyword>
<evidence type="ECO:0000256" key="1">
    <source>
        <dbReference type="SAM" id="Phobius"/>
    </source>
</evidence>
<protein>
    <submittedName>
        <fullName evidence="2">Uncharacterized protein</fullName>
    </submittedName>
</protein>
<dbReference type="EMBL" id="LGRX02007591">
    <property type="protein sequence ID" value="KAK3274674.1"/>
    <property type="molecule type" value="Genomic_DNA"/>
</dbReference>
<keyword evidence="1" id="KW-0472">Membrane</keyword>
<dbReference type="AlphaFoldDB" id="A0AAE0GAV0"/>